<organism evidence="7 8">
    <name type="scientific">Brevibacterium daeguense</name>
    <dbReference type="NCBI Taxonomy" id="909936"/>
    <lineage>
        <taxon>Bacteria</taxon>
        <taxon>Bacillati</taxon>
        <taxon>Actinomycetota</taxon>
        <taxon>Actinomycetes</taxon>
        <taxon>Micrococcales</taxon>
        <taxon>Brevibacteriaceae</taxon>
        <taxon>Brevibacterium</taxon>
    </lineage>
</organism>
<feature type="transmembrane region" description="Helical" evidence="5">
    <location>
        <begin position="280"/>
        <end position="302"/>
    </location>
</feature>
<sequence>MQFMEAQALSPRIWPLYIATFLSTYIFAVANISVPGMQAALDIPGSRTTLVIGAYSVSFAAGLIICGRLGDNFGRRRLFRIGTLSILVTSVLTALAPTLGFLVLGRLLQGCAAALTTPQILSSIQATLRGRARIRAISGYSIFAGVGTIGGNIVGGTINSMFPVEYGWRASLLSIAVIAAIAWAGTGYLAESKSNAPEGFDFPGSGLVAASLLCLITGLTNASALDPINPLRTPGMLAMTLGLLLASAVGFFLLARHLLNRELSKLPSVLPLHVITEPAVRVGMVLAALFFLMLSSFMYNYAILTQQGFGWNPLASGLSLLVLAASFVLVSTFATRLLAAFGPRVLIVGAVFQATGLSVLAVFAFADLQPFILWFQLTAVLIGGGQGLMFGPLISVVMNHVPNRVAGLTGGLIATAQQAGMGIGVATLSSMFTVLIALLPVHTAFGLVVCASIVCSLAFAAVASRLLGQHAE</sequence>
<feature type="transmembrane region" description="Helical" evidence="5">
    <location>
        <begin position="168"/>
        <end position="190"/>
    </location>
</feature>
<feature type="transmembrane region" description="Helical" evidence="5">
    <location>
        <begin position="140"/>
        <end position="162"/>
    </location>
</feature>
<evidence type="ECO:0000256" key="4">
    <source>
        <dbReference type="ARBA" id="ARBA00023136"/>
    </source>
</evidence>
<evidence type="ECO:0000256" key="5">
    <source>
        <dbReference type="SAM" id="Phobius"/>
    </source>
</evidence>
<proteinExistence type="predicted"/>
<feature type="transmembrane region" description="Helical" evidence="5">
    <location>
        <begin position="445"/>
        <end position="467"/>
    </location>
</feature>
<feature type="transmembrane region" description="Helical" evidence="5">
    <location>
        <begin position="419"/>
        <end position="439"/>
    </location>
</feature>
<protein>
    <submittedName>
        <fullName evidence="7">MFS transporter</fullName>
    </submittedName>
</protein>
<feature type="transmembrane region" description="Helical" evidence="5">
    <location>
        <begin position="202"/>
        <end position="224"/>
    </location>
</feature>
<evidence type="ECO:0000259" key="6">
    <source>
        <dbReference type="PROSITE" id="PS50850"/>
    </source>
</evidence>
<name>A0ABP8EKV9_9MICO</name>
<evidence type="ECO:0000313" key="7">
    <source>
        <dbReference type="EMBL" id="GAA4284591.1"/>
    </source>
</evidence>
<feature type="domain" description="Major facilitator superfamily (MFS) profile" evidence="6">
    <location>
        <begin position="12"/>
        <end position="467"/>
    </location>
</feature>
<dbReference type="Gene3D" id="1.20.1250.20">
    <property type="entry name" value="MFS general substrate transporter like domains"/>
    <property type="match status" value="1"/>
</dbReference>
<feature type="transmembrane region" description="Helical" evidence="5">
    <location>
        <begin position="314"/>
        <end position="333"/>
    </location>
</feature>
<comment type="subcellular location">
    <subcellularLocation>
        <location evidence="1">Cell membrane</location>
        <topology evidence="1">Multi-pass membrane protein</topology>
    </subcellularLocation>
</comment>
<feature type="transmembrane region" description="Helical" evidence="5">
    <location>
        <begin position="81"/>
        <end position="101"/>
    </location>
</feature>
<dbReference type="PANTHER" id="PTHR42718:SF39">
    <property type="entry name" value="ACTINORHODIN TRANSPORTER-RELATED"/>
    <property type="match status" value="1"/>
</dbReference>
<gene>
    <name evidence="7" type="ORF">GCM10022261_21220</name>
</gene>
<keyword evidence="3 5" id="KW-1133">Transmembrane helix</keyword>
<dbReference type="Proteomes" id="UP001501586">
    <property type="component" value="Unassembled WGS sequence"/>
</dbReference>
<evidence type="ECO:0000256" key="2">
    <source>
        <dbReference type="ARBA" id="ARBA00022692"/>
    </source>
</evidence>
<dbReference type="Pfam" id="PF07690">
    <property type="entry name" value="MFS_1"/>
    <property type="match status" value="1"/>
</dbReference>
<keyword evidence="8" id="KW-1185">Reference proteome</keyword>
<dbReference type="PANTHER" id="PTHR42718">
    <property type="entry name" value="MAJOR FACILITATOR SUPERFAMILY MULTIDRUG TRANSPORTER MFSC"/>
    <property type="match status" value="1"/>
</dbReference>
<keyword evidence="2 5" id="KW-0812">Transmembrane</keyword>
<feature type="transmembrane region" description="Helical" evidence="5">
    <location>
        <begin position="372"/>
        <end position="398"/>
    </location>
</feature>
<accession>A0ABP8EKV9</accession>
<dbReference type="InterPro" id="IPR036259">
    <property type="entry name" value="MFS_trans_sf"/>
</dbReference>
<feature type="transmembrane region" description="Helical" evidence="5">
    <location>
        <begin position="107"/>
        <end position="128"/>
    </location>
</feature>
<feature type="transmembrane region" description="Helical" evidence="5">
    <location>
        <begin position="12"/>
        <end position="30"/>
    </location>
</feature>
<reference evidence="8" key="1">
    <citation type="journal article" date="2019" name="Int. J. Syst. Evol. Microbiol.">
        <title>The Global Catalogue of Microorganisms (GCM) 10K type strain sequencing project: providing services to taxonomists for standard genome sequencing and annotation.</title>
        <authorList>
            <consortium name="The Broad Institute Genomics Platform"/>
            <consortium name="The Broad Institute Genome Sequencing Center for Infectious Disease"/>
            <person name="Wu L."/>
            <person name="Ma J."/>
        </authorList>
    </citation>
    <scope>NUCLEOTIDE SEQUENCE [LARGE SCALE GENOMIC DNA]</scope>
    <source>
        <strain evidence="8">JCM 17458</strain>
    </source>
</reference>
<feature type="transmembrane region" description="Helical" evidence="5">
    <location>
        <begin position="345"/>
        <end position="366"/>
    </location>
</feature>
<dbReference type="Gene3D" id="1.20.1720.10">
    <property type="entry name" value="Multidrug resistance protein D"/>
    <property type="match status" value="1"/>
</dbReference>
<evidence type="ECO:0000313" key="8">
    <source>
        <dbReference type="Proteomes" id="UP001501586"/>
    </source>
</evidence>
<dbReference type="InterPro" id="IPR020846">
    <property type="entry name" value="MFS_dom"/>
</dbReference>
<dbReference type="InterPro" id="IPR011701">
    <property type="entry name" value="MFS"/>
</dbReference>
<feature type="transmembrane region" description="Helical" evidence="5">
    <location>
        <begin position="50"/>
        <end position="69"/>
    </location>
</feature>
<keyword evidence="4 5" id="KW-0472">Membrane</keyword>
<comment type="caution">
    <text evidence="7">The sequence shown here is derived from an EMBL/GenBank/DDBJ whole genome shotgun (WGS) entry which is preliminary data.</text>
</comment>
<evidence type="ECO:0000256" key="1">
    <source>
        <dbReference type="ARBA" id="ARBA00004651"/>
    </source>
</evidence>
<dbReference type="SUPFAM" id="SSF103473">
    <property type="entry name" value="MFS general substrate transporter"/>
    <property type="match status" value="1"/>
</dbReference>
<dbReference type="PROSITE" id="PS50850">
    <property type="entry name" value="MFS"/>
    <property type="match status" value="1"/>
</dbReference>
<dbReference type="EMBL" id="BAABAZ010000006">
    <property type="protein sequence ID" value="GAA4284591.1"/>
    <property type="molecule type" value="Genomic_DNA"/>
</dbReference>
<evidence type="ECO:0000256" key="3">
    <source>
        <dbReference type="ARBA" id="ARBA00022989"/>
    </source>
</evidence>
<feature type="transmembrane region" description="Helical" evidence="5">
    <location>
        <begin position="236"/>
        <end position="259"/>
    </location>
</feature>